<keyword evidence="1" id="KW-0472">Membrane</keyword>
<comment type="caution">
    <text evidence="2">The sequence shown here is derived from an EMBL/GenBank/DDBJ whole genome shotgun (WGS) entry which is preliminary data.</text>
</comment>
<feature type="transmembrane region" description="Helical" evidence="1">
    <location>
        <begin position="366"/>
        <end position="383"/>
    </location>
</feature>
<gene>
    <name evidence="2" type="ORF">C0601_09225</name>
</gene>
<name>A0A2N5ZDS4_MUIH1</name>
<feature type="transmembrane region" description="Helical" evidence="1">
    <location>
        <begin position="343"/>
        <end position="360"/>
    </location>
</feature>
<dbReference type="AlphaFoldDB" id="A0A2N5ZDS4"/>
<feature type="transmembrane region" description="Helical" evidence="1">
    <location>
        <begin position="310"/>
        <end position="331"/>
    </location>
</feature>
<dbReference type="Proteomes" id="UP000234857">
    <property type="component" value="Unassembled WGS sequence"/>
</dbReference>
<feature type="transmembrane region" description="Helical" evidence="1">
    <location>
        <begin position="93"/>
        <end position="120"/>
    </location>
</feature>
<sequence>MIKSIFNICFFTIKKLYQKALIIYNFFINIIRKAMRFDWKLYLIPYLLLRVPALCFYILNNDEIVPFRYINNFKTYILSDVRLPFYDYLFVKIYTFFFGTTLFPLRIINLIIGSIALFYIYILFSYIKGKKVAHFVCLLYTLSPVFVFYNVYTESYNLSILCLIACVYYTQKKLSNDINKKEKLFFLLFNFILVFTHYLNIVFLGIYYFLNLLRNKKIFSVFIIFLLLSIIPLGLRFNNVFLAHNSYGNSELLNPNLKATSLYPFNNPVSIFFYLFTGLKIASNLWFLLFMIFVVIITLIYSFKEKDTKINTLILSSYIYFLIISLLTINLDRRLLSSSFSQDYLSIVALYIMFPFFHFISKTKKILMISFILLFLISDFFICKNSIILNKGFSSIKKYFDSISPVFVLSEDFTSESTSKEFVQLLFPNADYKYLNKNFDTVKGKYVIIVNYPENMLDFIDDKILLQKNKRLKNLHDQFYEIRAFVKDKVLLKEVKLGGDYFLIYEKK</sequence>
<protein>
    <submittedName>
        <fullName evidence="2">Uncharacterized protein</fullName>
    </submittedName>
</protein>
<reference evidence="2 3" key="1">
    <citation type="submission" date="2017-11" db="EMBL/GenBank/DDBJ databases">
        <title>Genome-resolved metagenomics identifies genetic mobility, metabolic interactions, and unexpected diversity in perchlorate-reducing communities.</title>
        <authorList>
            <person name="Barnum T.P."/>
            <person name="Figueroa I.A."/>
            <person name="Carlstrom C.I."/>
            <person name="Lucas L.N."/>
            <person name="Engelbrektson A.L."/>
            <person name="Coates J.D."/>
        </authorList>
    </citation>
    <scope>NUCLEOTIDE SEQUENCE [LARGE SCALE GENOMIC DNA]</scope>
    <source>
        <strain evidence="2">BM706</strain>
    </source>
</reference>
<keyword evidence="1" id="KW-0812">Transmembrane</keyword>
<dbReference type="EMBL" id="PKTG01000105">
    <property type="protein sequence ID" value="PLX16809.1"/>
    <property type="molecule type" value="Genomic_DNA"/>
</dbReference>
<feature type="transmembrane region" description="Helical" evidence="1">
    <location>
        <begin position="41"/>
        <end position="59"/>
    </location>
</feature>
<accession>A0A2N5ZDS4</accession>
<feature type="transmembrane region" description="Helical" evidence="1">
    <location>
        <begin position="184"/>
        <end position="210"/>
    </location>
</feature>
<proteinExistence type="predicted"/>
<feature type="transmembrane region" description="Helical" evidence="1">
    <location>
        <begin position="285"/>
        <end position="304"/>
    </location>
</feature>
<feature type="transmembrane region" description="Helical" evidence="1">
    <location>
        <begin position="155"/>
        <end position="172"/>
    </location>
</feature>
<evidence type="ECO:0000256" key="1">
    <source>
        <dbReference type="SAM" id="Phobius"/>
    </source>
</evidence>
<evidence type="ECO:0000313" key="3">
    <source>
        <dbReference type="Proteomes" id="UP000234857"/>
    </source>
</evidence>
<evidence type="ECO:0000313" key="2">
    <source>
        <dbReference type="EMBL" id="PLX16809.1"/>
    </source>
</evidence>
<feature type="transmembrane region" description="Helical" evidence="1">
    <location>
        <begin position="216"/>
        <end position="235"/>
    </location>
</feature>
<keyword evidence="1" id="KW-1133">Transmembrane helix</keyword>
<organism evidence="2 3">
    <name type="scientific">Muiribacterium halophilum</name>
    <dbReference type="NCBI Taxonomy" id="2053465"/>
    <lineage>
        <taxon>Bacteria</taxon>
        <taxon>Candidatus Muiribacteriota</taxon>
        <taxon>Candidatus Muiribacteriia</taxon>
        <taxon>Candidatus Muiribacteriales</taxon>
        <taxon>Candidatus Muiribacteriaceae</taxon>
        <taxon>Candidatus Muiribacterium</taxon>
    </lineage>
</organism>